<dbReference type="InterPro" id="IPR046537">
    <property type="entry name" value="DUF6602"/>
</dbReference>
<evidence type="ECO:0000259" key="1">
    <source>
        <dbReference type="Pfam" id="PF20247"/>
    </source>
</evidence>
<name>A0A7G9YX10_9EURY</name>
<dbReference type="AlphaFoldDB" id="A0A7G9YX10"/>
<reference evidence="2" key="1">
    <citation type="submission" date="2020-06" db="EMBL/GenBank/DDBJ databases">
        <title>Unique genomic features of the anaerobic methanotrophic archaea.</title>
        <authorList>
            <person name="Chadwick G.L."/>
            <person name="Skennerton C.T."/>
            <person name="Laso-Perez R."/>
            <person name="Leu A.O."/>
            <person name="Speth D.R."/>
            <person name="Yu H."/>
            <person name="Morgan-Lang C."/>
            <person name="Hatzenpichler R."/>
            <person name="Goudeau D."/>
            <person name="Malmstrom R."/>
            <person name="Brazelton W.J."/>
            <person name="Woyke T."/>
            <person name="Hallam S.J."/>
            <person name="Tyson G.W."/>
            <person name="Wegener G."/>
            <person name="Boetius A."/>
            <person name="Orphan V."/>
        </authorList>
    </citation>
    <scope>NUCLEOTIDE SEQUENCE</scope>
</reference>
<dbReference type="Pfam" id="PF20247">
    <property type="entry name" value="DUF6602"/>
    <property type="match status" value="1"/>
</dbReference>
<protein>
    <recommendedName>
        <fullName evidence="1">DUF6602 domain-containing protein</fullName>
    </recommendedName>
</protein>
<gene>
    <name evidence="2" type="ORF">BJKGENCM_00034</name>
</gene>
<organism evidence="2">
    <name type="scientific">Candidatus Methanophagaceae archaeon ANME-1 ERB6</name>
    <dbReference type="NCBI Taxonomy" id="2759912"/>
    <lineage>
        <taxon>Archaea</taxon>
        <taxon>Methanobacteriati</taxon>
        <taxon>Methanobacteriota</taxon>
        <taxon>Stenosarchaea group</taxon>
        <taxon>Methanomicrobia</taxon>
        <taxon>Candidatus Methanophagales</taxon>
        <taxon>Candidatus Methanophagaceae</taxon>
    </lineage>
</organism>
<dbReference type="EMBL" id="MT631513">
    <property type="protein sequence ID" value="QNO52544.1"/>
    <property type="molecule type" value="Genomic_DNA"/>
</dbReference>
<feature type="domain" description="DUF6602" evidence="1">
    <location>
        <begin position="22"/>
        <end position="84"/>
    </location>
</feature>
<evidence type="ECO:0000313" key="2">
    <source>
        <dbReference type="EMBL" id="QNO52544.1"/>
    </source>
</evidence>
<proteinExistence type="predicted"/>
<accession>A0A7G9YX10</accession>
<sequence length="131" mass="15499">MKFKMKELFDSISKRMMLDFEEISKTLTHPGLKGTSKEEKFREFLRKYFPMNLDMSKGQIIDSDGHISKEIDVIVSDAFKTPIFGSVLINSWYYLEHQQFLPCPNVIRDTFSYAWCSHDVFLTFLRFDCQC</sequence>